<sequence>MNIKVNALAKSKELQPIAQADTVAAHLLLPNRTANNTMTDKI</sequence>
<dbReference type="EMBL" id="FMXE01000042">
    <property type="protein sequence ID" value="SDA95031.1"/>
    <property type="molecule type" value="Genomic_DNA"/>
</dbReference>
<dbReference type="AlphaFoldDB" id="A0A1G5ZJJ3"/>
<evidence type="ECO:0000313" key="1">
    <source>
        <dbReference type="EMBL" id="SDA95031.1"/>
    </source>
</evidence>
<dbReference type="Proteomes" id="UP000198756">
    <property type="component" value="Unassembled WGS sequence"/>
</dbReference>
<keyword evidence="2" id="KW-1185">Reference proteome</keyword>
<evidence type="ECO:0000313" key="2">
    <source>
        <dbReference type="Proteomes" id="UP000198756"/>
    </source>
</evidence>
<name>A0A1G5ZJJ3_9BACT</name>
<gene>
    <name evidence="1" type="ORF">SAMN03080617_03994</name>
</gene>
<reference evidence="2" key="1">
    <citation type="submission" date="2016-10" db="EMBL/GenBank/DDBJ databases">
        <authorList>
            <person name="Varghese N."/>
            <person name="Submissions S."/>
        </authorList>
    </citation>
    <scope>NUCLEOTIDE SEQUENCE [LARGE SCALE GENOMIC DNA]</scope>
    <source>
        <strain evidence="2">DSM 22703</strain>
    </source>
</reference>
<organism evidence="1 2">
    <name type="scientific">Algoriphagus alkaliphilus</name>
    <dbReference type="NCBI Taxonomy" id="279824"/>
    <lineage>
        <taxon>Bacteria</taxon>
        <taxon>Pseudomonadati</taxon>
        <taxon>Bacteroidota</taxon>
        <taxon>Cytophagia</taxon>
        <taxon>Cytophagales</taxon>
        <taxon>Cyclobacteriaceae</taxon>
        <taxon>Algoriphagus</taxon>
    </lineage>
</organism>
<dbReference type="STRING" id="279824.SAMN03080617_03994"/>
<protein>
    <submittedName>
        <fullName evidence="1">Uncharacterized protein</fullName>
    </submittedName>
</protein>
<accession>A0A1G5ZJJ3</accession>
<proteinExistence type="predicted"/>